<dbReference type="EMBL" id="JMCC02000048">
    <property type="protein sequence ID" value="KIG15698.1"/>
    <property type="molecule type" value="Genomic_DNA"/>
</dbReference>
<name>A0A0C1ZXB8_9BACT</name>
<dbReference type="Proteomes" id="UP000031599">
    <property type="component" value="Unassembled WGS sequence"/>
</dbReference>
<reference evidence="1 2" key="1">
    <citation type="submission" date="2014-12" db="EMBL/GenBank/DDBJ databases">
        <title>Genome assembly of Enhygromyxa salina DSM 15201.</title>
        <authorList>
            <person name="Sharma G."/>
            <person name="Subramanian S."/>
        </authorList>
    </citation>
    <scope>NUCLEOTIDE SEQUENCE [LARGE SCALE GENOMIC DNA]</scope>
    <source>
        <strain evidence="1 2">DSM 15201</strain>
    </source>
</reference>
<dbReference type="AlphaFoldDB" id="A0A0C1ZXB8"/>
<proteinExistence type="predicted"/>
<sequence>MLELGCGLRHAKAKPSEYPGERGWLGSPRAGTWARSISRCNPTLDPASPKRRELERAGFEIADPVASTSCEQRTIREQGVSRLVRKSAGVGV</sequence>
<comment type="caution">
    <text evidence="1">The sequence shown here is derived from an EMBL/GenBank/DDBJ whole genome shotgun (WGS) entry which is preliminary data.</text>
</comment>
<accession>A0A0C1ZXB8</accession>
<evidence type="ECO:0000313" key="2">
    <source>
        <dbReference type="Proteomes" id="UP000031599"/>
    </source>
</evidence>
<organism evidence="1 2">
    <name type="scientific">Enhygromyxa salina</name>
    <dbReference type="NCBI Taxonomy" id="215803"/>
    <lineage>
        <taxon>Bacteria</taxon>
        <taxon>Pseudomonadati</taxon>
        <taxon>Myxococcota</taxon>
        <taxon>Polyangia</taxon>
        <taxon>Nannocystales</taxon>
        <taxon>Nannocystaceae</taxon>
        <taxon>Enhygromyxa</taxon>
    </lineage>
</organism>
<protein>
    <submittedName>
        <fullName evidence="1">Uncharacterized protein</fullName>
    </submittedName>
</protein>
<evidence type="ECO:0000313" key="1">
    <source>
        <dbReference type="EMBL" id="KIG15698.1"/>
    </source>
</evidence>
<gene>
    <name evidence="1" type="ORF">DB30_05268</name>
</gene>